<dbReference type="Gene3D" id="2.60.130.10">
    <property type="entry name" value="Aromatic compound dioxygenase"/>
    <property type="match status" value="1"/>
</dbReference>
<dbReference type="PANTHER" id="PTHR34315">
    <property type="match status" value="1"/>
</dbReference>
<dbReference type="GeneID" id="36581938"/>
<dbReference type="PANTHER" id="PTHR34315:SF2">
    <property type="entry name" value="ANCHORED DIOXYGENASE, PUTATIVE (AFU_ORTHOLOGUE AFUA_3G01800)-RELATED"/>
    <property type="match status" value="1"/>
</dbReference>
<feature type="signal peptide" evidence="2">
    <location>
        <begin position="1"/>
        <end position="22"/>
    </location>
</feature>
<feature type="region of interest" description="Disordered" evidence="1">
    <location>
        <begin position="357"/>
        <end position="390"/>
    </location>
</feature>
<evidence type="ECO:0000256" key="2">
    <source>
        <dbReference type="SAM" id="SignalP"/>
    </source>
</evidence>
<feature type="chain" id="PRO_5014395263" evidence="2">
    <location>
        <begin position="23"/>
        <end position="390"/>
    </location>
</feature>
<evidence type="ECO:0000256" key="1">
    <source>
        <dbReference type="SAM" id="MobiDB-lite"/>
    </source>
</evidence>
<keyword evidence="3" id="KW-0223">Dioxygenase</keyword>
<dbReference type="Proteomes" id="UP000235371">
    <property type="component" value="Unassembled WGS sequence"/>
</dbReference>
<proteinExistence type="predicted"/>
<dbReference type="STRING" id="1095630.A0A2J6TTB1"/>
<gene>
    <name evidence="3" type="ORF">K444DRAFT_518397</name>
</gene>
<accession>A0A2J6TTB1</accession>
<keyword evidence="3" id="KW-0560">Oxidoreductase</keyword>
<dbReference type="SUPFAM" id="SSF49482">
    <property type="entry name" value="Aromatic compound dioxygenase"/>
    <property type="match status" value="1"/>
</dbReference>
<evidence type="ECO:0000313" key="3">
    <source>
        <dbReference type="EMBL" id="PMD66262.1"/>
    </source>
</evidence>
<evidence type="ECO:0000313" key="4">
    <source>
        <dbReference type="Proteomes" id="UP000235371"/>
    </source>
</evidence>
<protein>
    <submittedName>
        <fullName evidence="3">Aromatic compound dioxygenase</fullName>
    </submittedName>
</protein>
<keyword evidence="2" id="KW-0732">Signal</keyword>
<keyword evidence="4" id="KW-1185">Reference proteome</keyword>
<dbReference type="InParanoid" id="A0A2J6TTB1"/>
<dbReference type="AlphaFoldDB" id="A0A2J6TTB1"/>
<organism evidence="3 4">
    <name type="scientific">Hyaloscypha bicolor E</name>
    <dbReference type="NCBI Taxonomy" id="1095630"/>
    <lineage>
        <taxon>Eukaryota</taxon>
        <taxon>Fungi</taxon>
        <taxon>Dikarya</taxon>
        <taxon>Ascomycota</taxon>
        <taxon>Pezizomycotina</taxon>
        <taxon>Leotiomycetes</taxon>
        <taxon>Helotiales</taxon>
        <taxon>Hyaloscyphaceae</taxon>
        <taxon>Hyaloscypha</taxon>
        <taxon>Hyaloscypha bicolor</taxon>
    </lineage>
</organism>
<dbReference type="GO" id="GO:0005506">
    <property type="term" value="F:iron ion binding"/>
    <property type="evidence" value="ECO:0007669"/>
    <property type="project" value="InterPro"/>
</dbReference>
<dbReference type="RefSeq" id="XP_024743166.1">
    <property type="nucleotide sequence ID" value="XM_024873858.1"/>
</dbReference>
<name>A0A2J6TTB1_9HELO</name>
<dbReference type="GO" id="GO:0016702">
    <property type="term" value="F:oxidoreductase activity, acting on single donors with incorporation of molecular oxygen, incorporation of two atoms of oxygen"/>
    <property type="evidence" value="ECO:0007669"/>
    <property type="project" value="InterPro"/>
</dbReference>
<dbReference type="OrthoDB" id="121380at2759"/>
<feature type="compositionally biased region" description="Low complexity" evidence="1">
    <location>
        <begin position="372"/>
        <end position="390"/>
    </location>
</feature>
<dbReference type="CDD" id="cd03457">
    <property type="entry name" value="intradiol_dioxygenase_like"/>
    <property type="match status" value="1"/>
</dbReference>
<sequence length="390" mass="41660">MVHFSKLATAVAAACLASTTIAHPGEHHDLAAIKREIVARNQMASAAKRSIDSCSSSLKHRELNARSIARRAETLHSIRNARGIKSKPQKYRRDLATLETYEAVDHNETGLVDYTVGSSDTTIFSANTSCILTPEVTDGPYYVTGELIRKNVTEGQAGIPLYLEVQYLDINTCLGVPSLYVDIWNCNATGVYSGINVTGNVADGGWDSTFLRGIQSTDDDGVVAFETIFPGHYEGRAIHTHLLVHDNVTLLANSTMQGGAVTHIGQLFWPETLRSAVEATYPYSTNTQAVTSNAEDMWSIVQAENDYDPFPEFVYLGESIEDGLLAWIQVGVNVTADYSDDDYYQVAAVLQADGGHETSNSVGGSGGGGSAPSGAMPSGAVPSGAVPSGF</sequence>
<dbReference type="InterPro" id="IPR015889">
    <property type="entry name" value="Intradiol_dOase_core"/>
</dbReference>
<dbReference type="EMBL" id="KZ613745">
    <property type="protein sequence ID" value="PMD66262.1"/>
    <property type="molecule type" value="Genomic_DNA"/>
</dbReference>
<reference evidence="3 4" key="1">
    <citation type="submission" date="2016-04" db="EMBL/GenBank/DDBJ databases">
        <title>A degradative enzymes factory behind the ericoid mycorrhizal symbiosis.</title>
        <authorList>
            <consortium name="DOE Joint Genome Institute"/>
            <person name="Martino E."/>
            <person name="Morin E."/>
            <person name="Grelet G."/>
            <person name="Kuo A."/>
            <person name="Kohler A."/>
            <person name="Daghino S."/>
            <person name="Barry K."/>
            <person name="Choi C."/>
            <person name="Cichocki N."/>
            <person name="Clum A."/>
            <person name="Copeland A."/>
            <person name="Hainaut M."/>
            <person name="Haridas S."/>
            <person name="Labutti K."/>
            <person name="Lindquist E."/>
            <person name="Lipzen A."/>
            <person name="Khouja H.-R."/>
            <person name="Murat C."/>
            <person name="Ohm R."/>
            <person name="Olson A."/>
            <person name="Spatafora J."/>
            <person name="Veneault-Fourrey C."/>
            <person name="Henrissat B."/>
            <person name="Grigoriev I."/>
            <person name="Martin F."/>
            <person name="Perotto S."/>
        </authorList>
    </citation>
    <scope>NUCLEOTIDE SEQUENCE [LARGE SCALE GENOMIC DNA]</scope>
    <source>
        <strain evidence="3 4">E</strain>
    </source>
</reference>